<feature type="region of interest" description="Disordered" evidence="1">
    <location>
        <begin position="1"/>
        <end position="41"/>
    </location>
</feature>
<feature type="compositionally biased region" description="Basic and acidic residues" evidence="1">
    <location>
        <begin position="106"/>
        <end position="125"/>
    </location>
</feature>
<dbReference type="RefSeq" id="WP_148344452.1">
    <property type="nucleotide sequence ID" value="NZ_VSFG01000004.1"/>
</dbReference>
<proteinExistence type="predicted"/>
<evidence type="ECO:0000256" key="1">
    <source>
        <dbReference type="SAM" id="MobiDB-lite"/>
    </source>
</evidence>
<sequence>MDSEDRAIRVKADAGRTAEVRGARSPDGPAGDETSAENGLESGVYARQAMVSSALAHDRAARLLEDMASAHPEEAELHLLSAARHRRWAENDRRLAQQYAPDGEDQDGRDKGARQTRPDEKRAETSTENADG</sequence>
<comment type="caution">
    <text evidence="2">The sequence shown here is derived from an EMBL/GenBank/DDBJ whole genome shotgun (WGS) entry which is preliminary data.</text>
</comment>
<dbReference type="Proteomes" id="UP000323380">
    <property type="component" value="Unassembled WGS sequence"/>
</dbReference>
<gene>
    <name evidence="2" type="ORF">FXF69_22260</name>
</gene>
<dbReference type="AlphaFoldDB" id="A0A5D0NKB2"/>
<organism evidence="2 3">
    <name type="scientific">Actinomadura chibensis</name>
    <dbReference type="NCBI Taxonomy" id="392828"/>
    <lineage>
        <taxon>Bacteria</taxon>
        <taxon>Bacillati</taxon>
        <taxon>Actinomycetota</taxon>
        <taxon>Actinomycetes</taxon>
        <taxon>Streptosporangiales</taxon>
        <taxon>Thermomonosporaceae</taxon>
        <taxon>Actinomadura</taxon>
    </lineage>
</organism>
<accession>A0A5D0NKB2</accession>
<feature type="region of interest" description="Disordered" evidence="1">
    <location>
        <begin position="91"/>
        <end position="132"/>
    </location>
</feature>
<reference evidence="2 3" key="1">
    <citation type="submission" date="2019-08" db="EMBL/GenBank/DDBJ databases">
        <title>Actinomadura sp. nov. CYP1-5 isolated from mountain soil.</title>
        <authorList>
            <person name="Songsumanus A."/>
            <person name="Kuncharoen N."/>
            <person name="Kudo T."/>
            <person name="Yuki M."/>
            <person name="Igarashi Y."/>
            <person name="Tanasupawat S."/>
        </authorList>
    </citation>
    <scope>NUCLEOTIDE SEQUENCE [LARGE SCALE GENOMIC DNA]</scope>
    <source>
        <strain evidence="2 3">JCM 14158</strain>
    </source>
</reference>
<protein>
    <submittedName>
        <fullName evidence="2">Uncharacterized protein</fullName>
    </submittedName>
</protein>
<evidence type="ECO:0000313" key="2">
    <source>
        <dbReference type="EMBL" id="TYB44862.1"/>
    </source>
</evidence>
<feature type="compositionally biased region" description="Basic and acidic residues" evidence="1">
    <location>
        <begin position="1"/>
        <end position="24"/>
    </location>
</feature>
<evidence type="ECO:0000313" key="3">
    <source>
        <dbReference type="Proteomes" id="UP000323380"/>
    </source>
</evidence>
<dbReference type="EMBL" id="VSFG01000004">
    <property type="protein sequence ID" value="TYB44862.1"/>
    <property type="molecule type" value="Genomic_DNA"/>
</dbReference>
<name>A0A5D0NKB2_9ACTN</name>
<keyword evidence="3" id="KW-1185">Reference proteome</keyword>